<protein>
    <recommendedName>
        <fullName evidence="4">DUF3325 domain-containing protein</fullName>
    </recommendedName>
</protein>
<evidence type="ECO:0000313" key="3">
    <source>
        <dbReference type="Proteomes" id="UP000829476"/>
    </source>
</evidence>
<sequence>MYTIVFLMAFIGFYTLYNASEKAVLEGSFVLSRWLRANIRMSKIMGLFFLSVSCAMLMWSSGIAAGAFIAIVIWMTVGSLIVILAPLKIFRANHLAFIFLITFVVEIIIL</sequence>
<reference evidence="2 3" key="1">
    <citation type="journal article" date="2018" name="Int. J. Syst. Evol. Microbiol.">
        <title>Zhouia spongiae sp. nov., isolated from a marine sponge.</title>
        <authorList>
            <person name="Zhuang L."/>
            <person name="Lin B."/>
            <person name="Qin F."/>
            <person name="Luo L."/>
        </authorList>
    </citation>
    <scope>NUCLEOTIDE SEQUENCE [LARGE SCALE GENOMIC DNA]</scope>
    <source>
        <strain evidence="2 3">HN-Y44</strain>
    </source>
</reference>
<feature type="transmembrane region" description="Helical" evidence="1">
    <location>
        <begin position="92"/>
        <end position="109"/>
    </location>
</feature>
<keyword evidence="3" id="KW-1185">Reference proteome</keyword>
<feature type="transmembrane region" description="Helical" evidence="1">
    <location>
        <begin position="41"/>
        <end position="59"/>
    </location>
</feature>
<name>A0ABY3YMH8_9FLAO</name>
<dbReference type="RefSeq" id="WP_242936780.1">
    <property type="nucleotide sequence ID" value="NZ_CP094326.1"/>
</dbReference>
<organism evidence="2 3">
    <name type="scientific">Zhouia spongiae</name>
    <dbReference type="NCBI Taxonomy" id="2202721"/>
    <lineage>
        <taxon>Bacteria</taxon>
        <taxon>Pseudomonadati</taxon>
        <taxon>Bacteroidota</taxon>
        <taxon>Flavobacteriia</taxon>
        <taxon>Flavobacteriales</taxon>
        <taxon>Flavobacteriaceae</taxon>
        <taxon>Zhouia</taxon>
    </lineage>
</organism>
<keyword evidence="1" id="KW-1133">Transmembrane helix</keyword>
<evidence type="ECO:0008006" key="4">
    <source>
        <dbReference type="Google" id="ProtNLM"/>
    </source>
</evidence>
<proteinExistence type="predicted"/>
<keyword evidence="1" id="KW-0812">Transmembrane</keyword>
<dbReference type="EMBL" id="CP094326">
    <property type="protein sequence ID" value="UNY98373.1"/>
    <property type="molecule type" value="Genomic_DNA"/>
</dbReference>
<evidence type="ECO:0000256" key="1">
    <source>
        <dbReference type="SAM" id="Phobius"/>
    </source>
</evidence>
<evidence type="ECO:0000313" key="2">
    <source>
        <dbReference type="EMBL" id="UNY98373.1"/>
    </source>
</evidence>
<dbReference type="Proteomes" id="UP000829476">
    <property type="component" value="Chromosome"/>
</dbReference>
<keyword evidence="1" id="KW-0472">Membrane</keyword>
<accession>A0ABY3YMH8</accession>
<feature type="transmembrane region" description="Helical" evidence="1">
    <location>
        <begin position="65"/>
        <end position="85"/>
    </location>
</feature>
<gene>
    <name evidence="2" type="ORF">MQE36_14960</name>
</gene>